<dbReference type="Proteomes" id="UP000076574">
    <property type="component" value="Unassembled WGS sequence"/>
</dbReference>
<organism evidence="2 3">
    <name type="scientific">Tardiphaga robiniae</name>
    <dbReference type="NCBI Taxonomy" id="943830"/>
    <lineage>
        <taxon>Bacteria</taxon>
        <taxon>Pseudomonadati</taxon>
        <taxon>Pseudomonadota</taxon>
        <taxon>Alphaproteobacteria</taxon>
        <taxon>Hyphomicrobiales</taxon>
        <taxon>Nitrobacteraceae</taxon>
        <taxon>Tardiphaga</taxon>
    </lineage>
</organism>
<reference evidence="2 3" key="1">
    <citation type="submission" date="2016-03" db="EMBL/GenBank/DDBJ databases">
        <title>Microsymbionts genomes from the relict species Vavilovia formosa (Stev.) Fed.</title>
        <authorList>
            <person name="Kopat V."/>
            <person name="Chirak E."/>
            <person name="Kimeklis A."/>
            <person name="Andronov E."/>
        </authorList>
    </citation>
    <scope>NUCLEOTIDE SEQUENCE [LARGE SCALE GENOMIC DNA]</scope>
    <source>
        <strain evidence="2 3">Vaf07</strain>
    </source>
</reference>
<dbReference type="OrthoDB" id="9793083at2"/>
<dbReference type="EMBL" id="LVYV01000034">
    <property type="protein sequence ID" value="KZD21922.1"/>
    <property type="molecule type" value="Genomic_DNA"/>
</dbReference>
<dbReference type="AlphaFoldDB" id="A0A161SN43"/>
<dbReference type="GO" id="GO:0047570">
    <property type="term" value="F:3-oxoadipate enol-lactonase activity"/>
    <property type="evidence" value="ECO:0007669"/>
    <property type="project" value="InterPro"/>
</dbReference>
<dbReference type="InterPro" id="IPR000073">
    <property type="entry name" value="AB_hydrolase_1"/>
</dbReference>
<dbReference type="GO" id="GO:0042952">
    <property type="term" value="P:beta-ketoadipate pathway"/>
    <property type="evidence" value="ECO:0007669"/>
    <property type="project" value="InterPro"/>
</dbReference>
<evidence type="ECO:0000313" key="3">
    <source>
        <dbReference type="Proteomes" id="UP000076574"/>
    </source>
</evidence>
<dbReference type="SUPFAM" id="SSF53474">
    <property type="entry name" value="alpha/beta-Hydrolases"/>
    <property type="match status" value="1"/>
</dbReference>
<dbReference type="STRING" id="943830.A4A58_12520"/>
<evidence type="ECO:0000259" key="1">
    <source>
        <dbReference type="Pfam" id="PF00561"/>
    </source>
</evidence>
<sequence>MPMIDADGCLLNVSVEGRDSGPTLMMSNSLGCTMAMWEPQMPALTKLFRVIRYDRRGHGKSGMNGPTSMERYGKDVLAILDDLNIDKVHWCGLSMGGMVGQWLGANAPERFNKIILANTSCYYPDPTNWHNRIKAVREGGLAAVADAVIGGWLTADFREREPETTAKMKAMLIASPVEGYLAACEALSTLDQRALLPKIKSPTLVIAGRQDNATPVAAGELIRSNIPGASMTLLDAAHISNVEQPYAFTDAVVGFLTQR</sequence>
<dbReference type="Gene3D" id="3.40.50.1820">
    <property type="entry name" value="alpha/beta hydrolase"/>
    <property type="match status" value="1"/>
</dbReference>
<dbReference type="InterPro" id="IPR050471">
    <property type="entry name" value="AB_hydrolase"/>
</dbReference>
<keyword evidence="3" id="KW-1185">Reference proteome</keyword>
<protein>
    <submittedName>
        <fullName evidence="2">3-oxoadipate enol-lactonase</fullName>
    </submittedName>
</protein>
<dbReference type="RefSeq" id="WP_068736024.1">
    <property type="nucleotide sequence ID" value="NZ_LVYV01000034.1"/>
</dbReference>
<dbReference type="InterPro" id="IPR029058">
    <property type="entry name" value="AB_hydrolase_fold"/>
</dbReference>
<dbReference type="PANTHER" id="PTHR43433:SF5">
    <property type="entry name" value="AB HYDROLASE-1 DOMAIN-CONTAINING PROTEIN"/>
    <property type="match status" value="1"/>
</dbReference>
<proteinExistence type="predicted"/>
<dbReference type="Pfam" id="PF00561">
    <property type="entry name" value="Abhydrolase_1"/>
    <property type="match status" value="1"/>
</dbReference>
<dbReference type="PRINTS" id="PR00111">
    <property type="entry name" value="ABHYDROLASE"/>
</dbReference>
<dbReference type="PANTHER" id="PTHR43433">
    <property type="entry name" value="HYDROLASE, ALPHA/BETA FOLD FAMILY PROTEIN"/>
    <property type="match status" value="1"/>
</dbReference>
<feature type="domain" description="AB hydrolase-1" evidence="1">
    <location>
        <begin position="31"/>
        <end position="244"/>
    </location>
</feature>
<evidence type="ECO:0000313" key="2">
    <source>
        <dbReference type="EMBL" id="KZD21922.1"/>
    </source>
</evidence>
<comment type="caution">
    <text evidence="2">The sequence shown here is derived from an EMBL/GenBank/DDBJ whole genome shotgun (WGS) entry which is preliminary data.</text>
</comment>
<dbReference type="InterPro" id="IPR026968">
    <property type="entry name" value="PcaD/CatD"/>
</dbReference>
<dbReference type="NCBIfam" id="TIGR02427">
    <property type="entry name" value="protocat_pcaD"/>
    <property type="match status" value="1"/>
</dbReference>
<gene>
    <name evidence="2" type="ORF">A4A58_12520</name>
</gene>
<name>A0A161SN43_9BRAD</name>
<accession>A0A161SN43</accession>